<dbReference type="EMBL" id="BMJT01000011">
    <property type="protein sequence ID" value="GGG31397.1"/>
    <property type="molecule type" value="Genomic_DNA"/>
</dbReference>
<dbReference type="InterPro" id="IPR025238">
    <property type="entry name" value="DUF4184"/>
</dbReference>
<gene>
    <name evidence="2" type="ORF">GCM10007425_27500</name>
</gene>
<feature type="transmembrane region" description="Helical" evidence="1">
    <location>
        <begin position="165"/>
        <end position="188"/>
    </location>
</feature>
<feature type="transmembrane region" description="Helical" evidence="1">
    <location>
        <begin position="200"/>
        <end position="218"/>
    </location>
</feature>
<evidence type="ECO:0000313" key="3">
    <source>
        <dbReference type="Proteomes" id="UP000616608"/>
    </source>
</evidence>
<evidence type="ECO:0000313" key="2">
    <source>
        <dbReference type="EMBL" id="GGG31397.1"/>
    </source>
</evidence>
<keyword evidence="3" id="KW-1185">Reference proteome</keyword>
<dbReference type="Proteomes" id="UP000616608">
    <property type="component" value="Unassembled WGS sequence"/>
</dbReference>
<dbReference type="Pfam" id="PF13803">
    <property type="entry name" value="DUF4184"/>
    <property type="match status" value="1"/>
</dbReference>
<reference evidence="2" key="1">
    <citation type="journal article" date="2014" name="Int. J. Syst. Evol. Microbiol.">
        <title>Complete genome sequence of Corynebacterium casei LMG S-19264T (=DSM 44701T), isolated from a smear-ripened cheese.</title>
        <authorList>
            <consortium name="US DOE Joint Genome Institute (JGI-PGF)"/>
            <person name="Walter F."/>
            <person name="Albersmeier A."/>
            <person name="Kalinowski J."/>
            <person name="Ruckert C."/>
        </authorList>
    </citation>
    <scope>NUCLEOTIDE SEQUENCE</scope>
    <source>
        <strain evidence="2">CGMCC 1.15760</strain>
    </source>
</reference>
<sequence>MPLTFAHPAIAIPFAHTRSLHFTAFVIGTMAPDFEYFLRGYPFGTIGHTWFGMLWLNLPLCFITYVVWQYIQPTLYHYCAIANTTLPFTMTFFVRSAVLGMITHILWDSFTHRSGFFVTHFSLLRMPLYFPLYKWLQHGSTAVGLMIIGYFLWRQITWVLHDTNQAILQFWLCYVGLIGCCMFVWYMVDSVPLHAYGTHVVRFIDSSILALVITCLYARTKV</sequence>
<reference evidence="2" key="2">
    <citation type="submission" date="2020-09" db="EMBL/GenBank/DDBJ databases">
        <authorList>
            <person name="Sun Q."/>
            <person name="Zhou Y."/>
        </authorList>
    </citation>
    <scope>NUCLEOTIDE SEQUENCE</scope>
    <source>
        <strain evidence="2">CGMCC 1.15760</strain>
    </source>
</reference>
<feature type="transmembrane region" description="Helical" evidence="1">
    <location>
        <begin position="136"/>
        <end position="153"/>
    </location>
</feature>
<accession>A0A917G9N0</accession>
<dbReference type="AlphaFoldDB" id="A0A917G9N0"/>
<protein>
    <recommendedName>
        <fullName evidence="4">DUF4184 family protein</fullName>
    </recommendedName>
</protein>
<keyword evidence="1" id="KW-1133">Transmembrane helix</keyword>
<keyword evidence="1" id="KW-0812">Transmembrane</keyword>
<proteinExistence type="predicted"/>
<keyword evidence="1" id="KW-0472">Membrane</keyword>
<dbReference type="RefSeq" id="WP_188615645.1">
    <property type="nucleotide sequence ID" value="NZ_BMJT01000011.1"/>
</dbReference>
<feature type="transmembrane region" description="Helical" evidence="1">
    <location>
        <begin position="50"/>
        <end position="68"/>
    </location>
</feature>
<evidence type="ECO:0008006" key="4">
    <source>
        <dbReference type="Google" id="ProtNLM"/>
    </source>
</evidence>
<comment type="caution">
    <text evidence="2">The sequence shown here is derived from an EMBL/GenBank/DDBJ whole genome shotgun (WGS) entry which is preliminary data.</text>
</comment>
<evidence type="ECO:0000256" key="1">
    <source>
        <dbReference type="SAM" id="Phobius"/>
    </source>
</evidence>
<organism evidence="2 3">
    <name type="scientific">Lysinibacillus alkalisoli</name>
    <dbReference type="NCBI Taxonomy" id="1911548"/>
    <lineage>
        <taxon>Bacteria</taxon>
        <taxon>Bacillati</taxon>
        <taxon>Bacillota</taxon>
        <taxon>Bacilli</taxon>
        <taxon>Bacillales</taxon>
        <taxon>Bacillaceae</taxon>
        <taxon>Lysinibacillus</taxon>
    </lineage>
</organism>
<name>A0A917G9N0_9BACI</name>